<dbReference type="InParanoid" id="I7MB63"/>
<sequence length="693" mass="80651">MEQPQNLQISETTNEALKYTQELRQQINDIRETLSKIVTSKKEGNSNILAQQIGDKNCITQLLKIRSMRQKHRRIQISIEEERNKIRTEKEKIEKTSVFLSGLEYLQSTIVNSIQRCQSIQMENLQQVNNKSILGQLKRKPVQDFVADDFIDLKNELESELQKRIKKNEEHIDISKQLVSQREQYDSVINQYTQLLSPILTNLSENLKSLKTVFSPITNQPLAFNPIQHSLASQLPPPLYSVYSKLSLLFDCSPSYQSSVEIIQQIQNQSNNKRQNELHHLELAVTIKEYLPTTVNFIDNFLSNYKITLQKQTVAEAYPIKFYIRFIENLNTLVIQLDSKHMKGKEIFSGLFQNDFGSPLILYTQDEYDKNLNQQYEFYNWLQILGGINNRGNSTVQVDAQNVLTKINERFVSKKVVKSIIDALTSGSFQIYPLFKSQKEKINENELQKYKFEHKQKLQNTNDLANSSQFKQLKPSWLKRKPEQQFDLIEEENNSKKLVDQVSQKLKNVESQDDKKNNFDQYVVSQKEVLQKLNLDNESNETEIHIFNITKGDQFNAQVMIIMPLSTLVQEPTIRIISASIKSNSLAKTALTSLFNKDLIIQQENKGDNQQQQNTQFYNIGSLIINQIESEMKSIQELMPEQKLNSQKVIQFALVYQLNRLITLFEVTINHYQQYSNLVSKCFMNTPYDILDI</sequence>
<dbReference type="InterPro" id="IPR019163">
    <property type="entry name" value="THO_Thoc5"/>
</dbReference>
<proteinExistence type="inferred from homology"/>
<keyword evidence="4" id="KW-0175">Coiled coil</keyword>
<protein>
    <submittedName>
        <fullName evidence="5">Fms-interacting protein</fullName>
    </submittedName>
</protein>
<dbReference type="eggNOG" id="ENOG502STJX">
    <property type="taxonomic scope" value="Eukaryota"/>
</dbReference>
<comment type="subcellular location">
    <subcellularLocation>
        <location evidence="1">Nucleus</location>
    </subcellularLocation>
</comment>
<gene>
    <name evidence="5" type="ORF">TTHERM_00497810</name>
</gene>
<evidence type="ECO:0000256" key="2">
    <source>
        <dbReference type="ARBA" id="ARBA00008044"/>
    </source>
</evidence>
<name>I7MB63_TETTS</name>
<dbReference type="RefSeq" id="XP_001027969.2">
    <property type="nucleotide sequence ID" value="XM_001027969.2"/>
</dbReference>
<dbReference type="EMBL" id="GG662212">
    <property type="protein sequence ID" value="EAS07727.2"/>
    <property type="molecule type" value="Genomic_DNA"/>
</dbReference>
<organism evidence="5 6">
    <name type="scientific">Tetrahymena thermophila (strain SB210)</name>
    <dbReference type="NCBI Taxonomy" id="312017"/>
    <lineage>
        <taxon>Eukaryota</taxon>
        <taxon>Sar</taxon>
        <taxon>Alveolata</taxon>
        <taxon>Ciliophora</taxon>
        <taxon>Intramacronucleata</taxon>
        <taxon>Oligohymenophorea</taxon>
        <taxon>Hymenostomatida</taxon>
        <taxon>Tetrahymenina</taxon>
        <taxon>Tetrahymenidae</taxon>
        <taxon>Tetrahymena</taxon>
    </lineage>
</organism>
<feature type="coiled-coil region" evidence="4">
    <location>
        <begin position="65"/>
        <end position="92"/>
    </location>
</feature>
<evidence type="ECO:0000256" key="1">
    <source>
        <dbReference type="ARBA" id="ARBA00004123"/>
    </source>
</evidence>
<dbReference type="KEGG" id="tet:TTHERM_00497810"/>
<accession>I7MB63</accession>
<dbReference type="GeneID" id="7835338"/>
<evidence type="ECO:0000256" key="4">
    <source>
        <dbReference type="SAM" id="Coils"/>
    </source>
</evidence>
<evidence type="ECO:0000256" key="3">
    <source>
        <dbReference type="ARBA" id="ARBA00023242"/>
    </source>
</evidence>
<dbReference type="STRING" id="312017.I7MB63"/>
<comment type="similarity">
    <text evidence="2">Belongs to the THOC5 family.</text>
</comment>
<evidence type="ECO:0000313" key="5">
    <source>
        <dbReference type="EMBL" id="EAS07727.2"/>
    </source>
</evidence>
<dbReference type="AlphaFoldDB" id="I7MB63"/>
<evidence type="ECO:0000313" key="6">
    <source>
        <dbReference type="Proteomes" id="UP000009168"/>
    </source>
</evidence>
<dbReference type="GO" id="GO:0003729">
    <property type="term" value="F:mRNA binding"/>
    <property type="evidence" value="ECO:0007669"/>
    <property type="project" value="TreeGrafter"/>
</dbReference>
<keyword evidence="6" id="KW-1185">Reference proteome</keyword>
<dbReference type="GO" id="GO:0000445">
    <property type="term" value="C:THO complex part of transcription export complex"/>
    <property type="evidence" value="ECO:0007669"/>
    <property type="project" value="TreeGrafter"/>
</dbReference>
<dbReference type="GO" id="GO:0006406">
    <property type="term" value="P:mRNA export from nucleus"/>
    <property type="evidence" value="ECO:0007669"/>
    <property type="project" value="TreeGrafter"/>
</dbReference>
<dbReference type="Pfam" id="PF09766">
    <property type="entry name" value="FmiP_Thoc5"/>
    <property type="match status" value="1"/>
</dbReference>
<dbReference type="Proteomes" id="UP000009168">
    <property type="component" value="Unassembled WGS sequence"/>
</dbReference>
<keyword evidence="3" id="KW-0539">Nucleus</keyword>
<reference evidence="6" key="1">
    <citation type="journal article" date="2006" name="PLoS Biol.">
        <title>Macronuclear genome sequence of the ciliate Tetrahymena thermophila, a model eukaryote.</title>
        <authorList>
            <person name="Eisen J.A."/>
            <person name="Coyne R.S."/>
            <person name="Wu M."/>
            <person name="Wu D."/>
            <person name="Thiagarajan M."/>
            <person name="Wortman J.R."/>
            <person name="Badger J.H."/>
            <person name="Ren Q."/>
            <person name="Amedeo P."/>
            <person name="Jones K.M."/>
            <person name="Tallon L.J."/>
            <person name="Delcher A.L."/>
            <person name="Salzberg S.L."/>
            <person name="Silva J.C."/>
            <person name="Haas B.J."/>
            <person name="Majoros W.H."/>
            <person name="Farzad M."/>
            <person name="Carlton J.M."/>
            <person name="Smith R.K. Jr."/>
            <person name="Garg J."/>
            <person name="Pearlman R.E."/>
            <person name="Karrer K.M."/>
            <person name="Sun L."/>
            <person name="Manning G."/>
            <person name="Elde N.C."/>
            <person name="Turkewitz A.P."/>
            <person name="Asai D.J."/>
            <person name="Wilkes D.E."/>
            <person name="Wang Y."/>
            <person name="Cai H."/>
            <person name="Collins K."/>
            <person name="Stewart B.A."/>
            <person name="Lee S.R."/>
            <person name="Wilamowska K."/>
            <person name="Weinberg Z."/>
            <person name="Ruzzo W.L."/>
            <person name="Wloga D."/>
            <person name="Gaertig J."/>
            <person name="Frankel J."/>
            <person name="Tsao C.-C."/>
            <person name="Gorovsky M.A."/>
            <person name="Keeling P.J."/>
            <person name="Waller R.F."/>
            <person name="Patron N.J."/>
            <person name="Cherry J.M."/>
            <person name="Stover N.A."/>
            <person name="Krieger C.J."/>
            <person name="del Toro C."/>
            <person name="Ryder H.F."/>
            <person name="Williamson S.C."/>
            <person name="Barbeau R.A."/>
            <person name="Hamilton E.P."/>
            <person name="Orias E."/>
        </authorList>
    </citation>
    <scope>NUCLEOTIDE SEQUENCE [LARGE SCALE GENOMIC DNA]</scope>
    <source>
        <strain evidence="6">SB210</strain>
    </source>
</reference>
<dbReference type="PANTHER" id="PTHR13375:SF3">
    <property type="entry name" value="THO COMPLEX SUBUNIT 5 HOMOLOG"/>
    <property type="match status" value="1"/>
</dbReference>
<dbReference type="PANTHER" id="PTHR13375">
    <property type="entry name" value="FMS INTERACTING PROTEIN"/>
    <property type="match status" value="1"/>
</dbReference>